<dbReference type="Proteomes" id="UP000221168">
    <property type="component" value="Unassembled WGS sequence"/>
</dbReference>
<evidence type="ECO:0000313" key="3">
    <source>
        <dbReference type="Proteomes" id="UP000221168"/>
    </source>
</evidence>
<dbReference type="Gene3D" id="3.40.50.720">
    <property type="entry name" value="NAD(P)-binding Rossmann-like Domain"/>
    <property type="match status" value="1"/>
</dbReference>
<dbReference type="PANTHER" id="PTHR48079">
    <property type="entry name" value="PROTEIN YEEZ"/>
    <property type="match status" value="1"/>
</dbReference>
<gene>
    <name evidence="2" type="ORF">CSC94_15725</name>
</gene>
<evidence type="ECO:0000259" key="1">
    <source>
        <dbReference type="Pfam" id="PF01370"/>
    </source>
</evidence>
<keyword evidence="3" id="KW-1185">Reference proteome</keyword>
<dbReference type="InterPro" id="IPR051783">
    <property type="entry name" value="NAD(P)-dependent_oxidoreduct"/>
</dbReference>
<dbReference type="GO" id="GO:0005737">
    <property type="term" value="C:cytoplasm"/>
    <property type="evidence" value="ECO:0007669"/>
    <property type="project" value="TreeGrafter"/>
</dbReference>
<evidence type="ECO:0000313" key="2">
    <source>
        <dbReference type="EMBL" id="PHP66054.1"/>
    </source>
</evidence>
<dbReference type="InterPro" id="IPR036291">
    <property type="entry name" value="NAD(P)-bd_dom_sf"/>
</dbReference>
<dbReference type="Pfam" id="PF01370">
    <property type="entry name" value="Epimerase"/>
    <property type="match status" value="1"/>
</dbReference>
<dbReference type="GO" id="GO:0004029">
    <property type="term" value="F:aldehyde dehydrogenase (NAD+) activity"/>
    <property type="evidence" value="ECO:0007669"/>
    <property type="project" value="TreeGrafter"/>
</dbReference>
<dbReference type="PANTHER" id="PTHR48079:SF6">
    <property type="entry name" value="NAD(P)-BINDING DOMAIN-CONTAINING PROTEIN-RELATED"/>
    <property type="match status" value="1"/>
</dbReference>
<comment type="caution">
    <text evidence="2">The sequence shown here is derived from an EMBL/GenBank/DDBJ whole genome shotgun (WGS) entry which is preliminary data.</text>
</comment>
<name>A0A2G1QKQ6_9HYPH</name>
<dbReference type="RefSeq" id="WP_099307319.1">
    <property type="nucleotide sequence ID" value="NZ_PDVP01000010.1"/>
</dbReference>
<organism evidence="2 3">
    <name type="scientific">Zhengella mangrovi</name>
    <dbReference type="NCBI Taxonomy" id="1982044"/>
    <lineage>
        <taxon>Bacteria</taxon>
        <taxon>Pseudomonadati</taxon>
        <taxon>Pseudomonadota</taxon>
        <taxon>Alphaproteobacteria</taxon>
        <taxon>Hyphomicrobiales</taxon>
        <taxon>Notoacmeibacteraceae</taxon>
        <taxon>Zhengella</taxon>
    </lineage>
</organism>
<dbReference type="EMBL" id="PDVP01000010">
    <property type="protein sequence ID" value="PHP66054.1"/>
    <property type="molecule type" value="Genomic_DNA"/>
</dbReference>
<dbReference type="OrthoDB" id="7170465at2"/>
<protein>
    <submittedName>
        <fullName evidence="2">Oxidoreductase</fullName>
    </submittedName>
</protein>
<reference evidence="2 3" key="1">
    <citation type="submission" date="2017-10" db="EMBL/GenBank/DDBJ databases">
        <title>Sedimentibacterium mangrovi gen. nov., sp. nov., a novel member of family Phyllobacteriacea isolated from mangrove sediment.</title>
        <authorList>
            <person name="Liao H."/>
            <person name="Tian Y."/>
        </authorList>
    </citation>
    <scope>NUCLEOTIDE SEQUENCE [LARGE SCALE GENOMIC DNA]</scope>
    <source>
        <strain evidence="2 3">X9-2-2</strain>
    </source>
</reference>
<feature type="domain" description="NAD-dependent epimerase/dehydratase" evidence="1">
    <location>
        <begin position="4"/>
        <end position="210"/>
    </location>
</feature>
<dbReference type="SUPFAM" id="SSF51735">
    <property type="entry name" value="NAD(P)-binding Rossmann-fold domains"/>
    <property type="match status" value="1"/>
</dbReference>
<dbReference type="AlphaFoldDB" id="A0A2G1QKQ6"/>
<proteinExistence type="predicted"/>
<sequence>MSTIAIIGAAGHIGYASSEAFARAGWTVKAVGRGKRVHEMPAGVTPVQGDAFDRASLTAATAGADVILHAANPPYDKWEMTVLPMMENAIAAAKAHGATLMLPGNIYNFGVEIGLDVAEDAPQIPSTGKARIRIAMEERLARAAREEGVQVIILRAGDFFGGPKGGTWMDMMILKDLKKNTFTWPGPWDMPHAFAYLPDLAQAFVALADKRGTLGRFERFHFAGHTLTGEEMQAAAEAASGRKLKRANVNWMVLKLAGLFMPVVREVIKMSYLWRTAHSLDGSHLEATVGPLPTTPPAKALAEAIAAQNLDGATKLAA</sequence>
<accession>A0A2G1QKQ6</accession>
<dbReference type="InterPro" id="IPR001509">
    <property type="entry name" value="Epimerase_deHydtase"/>
</dbReference>